<dbReference type="InterPro" id="IPR016667">
    <property type="entry name" value="Caps_polysacc_synth_CpsB/CapC"/>
</dbReference>
<accession>A0A2I0QUQ3</accession>
<dbReference type="GO" id="GO:0030145">
    <property type="term" value="F:manganese ion binding"/>
    <property type="evidence" value="ECO:0007669"/>
    <property type="project" value="UniProtKB-UniRule"/>
</dbReference>
<comment type="caution">
    <text evidence="6">The sequence shown here is derived from an EMBL/GenBank/DDBJ whole genome shotgun (WGS) entry which is preliminary data.</text>
</comment>
<evidence type="ECO:0000256" key="1">
    <source>
        <dbReference type="ARBA" id="ARBA00005750"/>
    </source>
</evidence>
<dbReference type="EC" id="3.1.3.48" evidence="5"/>
<proteinExistence type="inferred from homology"/>
<evidence type="ECO:0000313" key="7">
    <source>
        <dbReference type="Proteomes" id="UP000243524"/>
    </source>
</evidence>
<dbReference type="GO" id="GO:0004725">
    <property type="term" value="F:protein tyrosine phosphatase activity"/>
    <property type="evidence" value="ECO:0007669"/>
    <property type="project" value="UniProtKB-UniRule"/>
</dbReference>
<dbReference type="PANTHER" id="PTHR39181">
    <property type="entry name" value="TYROSINE-PROTEIN PHOSPHATASE YWQE"/>
    <property type="match status" value="1"/>
</dbReference>
<evidence type="ECO:0000256" key="2">
    <source>
        <dbReference type="ARBA" id="ARBA00022801"/>
    </source>
</evidence>
<dbReference type="AlphaFoldDB" id="A0A2I0QUQ3"/>
<keyword evidence="3 5" id="KW-0904">Protein phosphatase</keyword>
<comment type="catalytic activity">
    <reaction evidence="4 5">
        <text>O-phospho-L-tyrosyl-[protein] + H2O = L-tyrosyl-[protein] + phosphate</text>
        <dbReference type="Rhea" id="RHEA:10684"/>
        <dbReference type="Rhea" id="RHEA-COMP:10136"/>
        <dbReference type="Rhea" id="RHEA-COMP:20101"/>
        <dbReference type="ChEBI" id="CHEBI:15377"/>
        <dbReference type="ChEBI" id="CHEBI:43474"/>
        <dbReference type="ChEBI" id="CHEBI:46858"/>
        <dbReference type="ChEBI" id="CHEBI:61978"/>
        <dbReference type="EC" id="3.1.3.48"/>
    </reaction>
</comment>
<protein>
    <recommendedName>
        <fullName evidence="5">Tyrosine-protein phosphatase</fullName>
        <ecNumber evidence="5">3.1.3.48</ecNumber>
    </recommendedName>
</protein>
<comment type="similarity">
    <text evidence="1 5">Belongs to the metallo-dependent hydrolases superfamily. CpsB/CapC family.</text>
</comment>
<dbReference type="Pfam" id="PF19567">
    <property type="entry name" value="CpsB_CapC"/>
    <property type="match status" value="1"/>
</dbReference>
<gene>
    <name evidence="6" type="ORF">CEY16_07780</name>
</gene>
<dbReference type="RefSeq" id="WP_101331428.1">
    <property type="nucleotide sequence ID" value="NZ_PJNH01000002.1"/>
</dbReference>
<dbReference type="OrthoDB" id="9788539at2"/>
<dbReference type="EMBL" id="PJNH01000002">
    <property type="protein sequence ID" value="PKR77820.1"/>
    <property type="molecule type" value="Genomic_DNA"/>
</dbReference>
<evidence type="ECO:0000256" key="4">
    <source>
        <dbReference type="ARBA" id="ARBA00051722"/>
    </source>
</evidence>
<dbReference type="SUPFAM" id="SSF89550">
    <property type="entry name" value="PHP domain-like"/>
    <property type="match status" value="1"/>
</dbReference>
<dbReference type="InterPro" id="IPR016195">
    <property type="entry name" value="Pol/histidinol_Pase-like"/>
</dbReference>
<organism evidence="6 7">
    <name type="scientific">Halalkalibacillus sediminis</name>
    <dbReference type="NCBI Taxonomy" id="2018042"/>
    <lineage>
        <taxon>Bacteria</taxon>
        <taxon>Bacillati</taxon>
        <taxon>Bacillota</taxon>
        <taxon>Bacilli</taxon>
        <taxon>Bacillales</taxon>
        <taxon>Bacillaceae</taxon>
        <taxon>Halalkalibacillus</taxon>
    </lineage>
</organism>
<evidence type="ECO:0000256" key="5">
    <source>
        <dbReference type="PIRNR" id="PIRNR016557"/>
    </source>
</evidence>
<dbReference type="PANTHER" id="PTHR39181:SF1">
    <property type="entry name" value="TYROSINE-PROTEIN PHOSPHATASE YWQE"/>
    <property type="match status" value="1"/>
</dbReference>
<keyword evidence="2 5" id="KW-0378">Hydrolase</keyword>
<dbReference type="PIRSF" id="PIRSF016557">
    <property type="entry name" value="Caps_synth_CpsB"/>
    <property type="match status" value="1"/>
</dbReference>
<reference evidence="6 7" key="1">
    <citation type="submission" date="2017-06" db="EMBL/GenBank/DDBJ databases">
        <title>the draft geome sequence of Illustriluteabacillus marina B3227.</title>
        <authorList>
            <person name="He R.-H."/>
            <person name="Du Z.-J."/>
        </authorList>
    </citation>
    <scope>NUCLEOTIDE SEQUENCE [LARGE SCALE GENOMIC DNA]</scope>
    <source>
        <strain evidence="6 7">B3227</strain>
    </source>
</reference>
<sequence>MIDIHNHLLPNIDDGPSSLYESLSLATDAVNMGINTVYVTPHHLNPQFENPKDKILKEIEMFQIHLENEQIPLTVRPGQEVRIVGDLIERIDRDEILFLNNKSSYLLLEFPSNNVPRFTSKIVFELQVNNHRPIIAHPERNKDIIQDPSKLYQLVKNGALTQLTASSVCGYAGKKIQKFCFKLIESNLAHFIASDAHNSNSRSFNLPEAYSLIEQKFGMYKKEELIENANLLHNSELVVGNIPEKVASNKFFNLF</sequence>
<evidence type="ECO:0000313" key="6">
    <source>
        <dbReference type="EMBL" id="PKR77820.1"/>
    </source>
</evidence>
<dbReference type="Proteomes" id="UP000243524">
    <property type="component" value="Unassembled WGS sequence"/>
</dbReference>
<dbReference type="Gene3D" id="3.20.20.140">
    <property type="entry name" value="Metal-dependent hydrolases"/>
    <property type="match status" value="1"/>
</dbReference>
<name>A0A2I0QUQ3_9BACI</name>
<evidence type="ECO:0000256" key="3">
    <source>
        <dbReference type="ARBA" id="ARBA00022912"/>
    </source>
</evidence>
<keyword evidence="7" id="KW-1185">Reference proteome</keyword>